<evidence type="ECO:0000313" key="3">
    <source>
        <dbReference type="Ensembl" id="ENSMODP00000059138.1"/>
    </source>
</evidence>
<dbReference type="AlphaFoldDB" id="A0A5F8HJ80"/>
<dbReference type="Proteomes" id="UP000002280">
    <property type="component" value="Chromosome 6"/>
</dbReference>
<dbReference type="Pfam" id="PF13812">
    <property type="entry name" value="PPR_3"/>
    <property type="match status" value="2"/>
</dbReference>
<dbReference type="GO" id="GO:0000049">
    <property type="term" value="F:tRNA binding"/>
    <property type="evidence" value="ECO:0000318"/>
    <property type="project" value="GO_Central"/>
</dbReference>
<dbReference type="NCBIfam" id="TIGR00756">
    <property type="entry name" value="PPR"/>
    <property type="match status" value="1"/>
</dbReference>
<reference evidence="3" key="3">
    <citation type="submission" date="2025-09" db="UniProtKB">
        <authorList>
            <consortium name="Ensembl"/>
        </authorList>
    </citation>
    <scope>IDENTIFICATION</scope>
</reference>
<dbReference type="FunCoup" id="A0A5F8HJ80">
    <property type="interactions" value="1396"/>
</dbReference>
<dbReference type="FunFam" id="1.25.40.10:FF:001102">
    <property type="entry name" value="Pentatricopeptide repeat domain 1"/>
    <property type="match status" value="1"/>
</dbReference>
<dbReference type="InterPro" id="IPR011990">
    <property type="entry name" value="TPR-like_helical_dom_sf"/>
</dbReference>
<dbReference type="InterPro" id="IPR002885">
    <property type="entry name" value="PPR_rpt"/>
</dbReference>
<reference evidence="3 4" key="1">
    <citation type="journal article" date="2007" name="Nature">
        <title>Genome of the marsupial Monodelphis domestica reveals innovation in non-coding sequences.</title>
        <authorList>
            <person name="Mikkelsen T.S."/>
            <person name="Wakefield M.J."/>
            <person name="Aken B."/>
            <person name="Amemiya C.T."/>
            <person name="Chang J.L."/>
            <person name="Duke S."/>
            <person name="Garber M."/>
            <person name="Gentles A.J."/>
            <person name="Goodstadt L."/>
            <person name="Heger A."/>
            <person name="Jurka J."/>
            <person name="Kamal M."/>
            <person name="Mauceli E."/>
            <person name="Searle S.M."/>
            <person name="Sharpe T."/>
            <person name="Baker M.L."/>
            <person name="Batzer M.A."/>
            <person name="Benos P.V."/>
            <person name="Belov K."/>
            <person name="Clamp M."/>
            <person name="Cook A."/>
            <person name="Cuff J."/>
            <person name="Das R."/>
            <person name="Davidow L."/>
            <person name="Deakin J.E."/>
            <person name="Fazzari M.J."/>
            <person name="Glass J.L."/>
            <person name="Grabherr M."/>
            <person name="Greally J.M."/>
            <person name="Gu W."/>
            <person name="Hore T.A."/>
            <person name="Huttley G.A."/>
            <person name="Kleber M."/>
            <person name="Jirtle R.L."/>
            <person name="Koina E."/>
            <person name="Lee J.T."/>
            <person name="Mahony S."/>
            <person name="Marra M.A."/>
            <person name="Miller R.D."/>
            <person name="Nicholls R.D."/>
            <person name="Oda M."/>
            <person name="Papenfuss A.T."/>
            <person name="Parra Z.E."/>
            <person name="Pollock D.D."/>
            <person name="Ray D.A."/>
            <person name="Schein J.E."/>
            <person name="Speed T.P."/>
            <person name="Thompson K."/>
            <person name="VandeBerg J.L."/>
            <person name="Wade C.M."/>
            <person name="Walker J.A."/>
            <person name="Waters P.D."/>
            <person name="Webber C."/>
            <person name="Weidman J.R."/>
            <person name="Xie X."/>
            <person name="Zody M.C."/>
            <person name="Baldwin J."/>
            <person name="Abdouelleil A."/>
            <person name="Abdulkadir J."/>
            <person name="Abebe A."/>
            <person name="Abera B."/>
            <person name="Abreu J."/>
            <person name="Acer S.C."/>
            <person name="Aftuck L."/>
            <person name="Alexander A."/>
            <person name="An P."/>
            <person name="Anderson E."/>
            <person name="Anderson S."/>
            <person name="Arachi H."/>
            <person name="Azer M."/>
            <person name="Bachantsang P."/>
            <person name="Barry A."/>
            <person name="Bayul T."/>
            <person name="Berlin A."/>
            <person name="Bessette D."/>
            <person name="Bloom T."/>
            <person name="Bloom T."/>
            <person name="Boguslavskiy L."/>
            <person name="Bonnet C."/>
            <person name="Boukhgalter B."/>
            <person name="Bourzgui I."/>
            <person name="Brown A."/>
            <person name="Cahill P."/>
            <person name="Channer S."/>
            <person name="Cheshatsang Y."/>
            <person name="Chuda L."/>
            <person name="Citroen M."/>
            <person name="Collymore A."/>
            <person name="Cooke P."/>
            <person name="Costello M."/>
            <person name="D'Aco K."/>
            <person name="Daza R."/>
            <person name="De Haan G."/>
            <person name="DeGray S."/>
            <person name="DeMaso C."/>
            <person name="Dhargay N."/>
            <person name="Dooley K."/>
            <person name="Dooley E."/>
            <person name="Doricent M."/>
            <person name="Dorje P."/>
            <person name="Dorjee K."/>
            <person name="Dupes A."/>
            <person name="Elong R."/>
            <person name="Falk J."/>
            <person name="Farina A."/>
            <person name="Faro S."/>
            <person name="Ferguson D."/>
            <person name="Fisher S."/>
            <person name="Foley C.D."/>
            <person name="Franke A."/>
            <person name="Friedrich D."/>
            <person name="Gadbois L."/>
            <person name="Gearin G."/>
            <person name="Gearin C.R."/>
            <person name="Giannoukos G."/>
            <person name="Goode T."/>
            <person name="Graham J."/>
            <person name="Grandbois E."/>
            <person name="Grewal S."/>
            <person name="Gyaltsen K."/>
            <person name="Hafez N."/>
            <person name="Hagos B."/>
            <person name="Hall J."/>
            <person name="Henson C."/>
            <person name="Hollinger A."/>
            <person name="Honan T."/>
            <person name="Huard M.D."/>
            <person name="Hughes L."/>
            <person name="Hurhula B."/>
            <person name="Husby M.E."/>
            <person name="Kamat A."/>
            <person name="Kanga B."/>
            <person name="Kashin S."/>
            <person name="Khazanovich D."/>
            <person name="Kisner P."/>
            <person name="Lance K."/>
            <person name="Lara M."/>
            <person name="Lee W."/>
            <person name="Lennon N."/>
            <person name="Letendre F."/>
            <person name="LeVine R."/>
            <person name="Lipovsky A."/>
            <person name="Liu X."/>
            <person name="Liu J."/>
            <person name="Liu S."/>
            <person name="Lokyitsang T."/>
            <person name="Lokyitsang Y."/>
            <person name="Lubonja R."/>
            <person name="Lui A."/>
            <person name="MacDonald P."/>
            <person name="Magnisalis V."/>
            <person name="Maru K."/>
            <person name="Matthews C."/>
            <person name="McCusker W."/>
            <person name="McDonough S."/>
            <person name="Mehta T."/>
            <person name="Meldrim J."/>
            <person name="Meneus L."/>
            <person name="Mihai O."/>
            <person name="Mihalev A."/>
            <person name="Mihova T."/>
            <person name="Mittelman R."/>
            <person name="Mlenga V."/>
            <person name="Montmayeur A."/>
            <person name="Mulrain L."/>
            <person name="Navidi A."/>
            <person name="Naylor J."/>
            <person name="Negash T."/>
            <person name="Nguyen T."/>
            <person name="Nguyen N."/>
            <person name="Nicol R."/>
            <person name="Norbu C."/>
            <person name="Norbu N."/>
            <person name="Novod N."/>
            <person name="O'Neill B."/>
            <person name="Osman S."/>
            <person name="Markiewicz E."/>
            <person name="Oyono O.L."/>
            <person name="Patti C."/>
            <person name="Phunkhang P."/>
            <person name="Pierre F."/>
            <person name="Priest M."/>
            <person name="Raghuraman S."/>
            <person name="Rege F."/>
            <person name="Reyes R."/>
            <person name="Rise C."/>
            <person name="Rogov P."/>
            <person name="Ross K."/>
            <person name="Ryan E."/>
            <person name="Settipalli S."/>
            <person name="Shea T."/>
            <person name="Sherpa N."/>
            <person name="Shi L."/>
            <person name="Shih D."/>
            <person name="Sparrow T."/>
            <person name="Spaulding J."/>
            <person name="Stalker J."/>
            <person name="Stange-Thomann N."/>
            <person name="Stavropoulos S."/>
            <person name="Stone C."/>
            <person name="Strader C."/>
            <person name="Tesfaye S."/>
            <person name="Thomson T."/>
            <person name="Thoulutsang Y."/>
            <person name="Thoulutsang D."/>
            <person name="Topham K."/>
            <person name="Topping I."/>
            <person name="Tsamla T."/>
            <person name="Vassiliev H."/>
            <person name="Vo A."/>
            <person name="Wangchuk T."/>
            <person name="Wangdi T."/>
            <person name="Weiand M."/>
            <person name="Wilkinson J."/>
            <person name="Wilson A."/>
            <person name="Yadav S."/>
            <person name="Young G."/>
            <person name="Yu Q."/>
            <person name="Zembek L."/>
            <person name="Zhong D."/>
            <person name="Zimmer A."/>
            <person name="Zwirko Z."/>
            <person name="Jaffe D.B."/>
            <person name="Alvarez P."/>
            <person name="Brockman W."/>
            <person name="Butler J."/>
            <person name="Chin C."/>
            <person name="Gnerre S."/>
            <person name="MacCallum I."/>
            <person name="Graves J.A."/>
            <person name="Ponting C.P."/>
            <person name="Breen M."/>
            <person name="Samollow P.B."/>
            <person name="Lander E.S."/>
            <person name="Lindblad-Toh K."/>
        </authorList>
    </citation>
    <scope>NUCLEOTIDE SEQUENCE [LARGE SCALE GENOMIC DNA]</scope>
</reference>
<name>A0A5F8HJ80_MONDO</name>
<dbReference type="FunFam" id="1.25.40.10:FF:000255">
    <property type="entry name" value="Pentatricopeptide repeat-containing protein 1, mitochondrial"/>
    <property type="match status" value="1"/>
</dbReference>
<organism evidence="3 4">
    <name type="scientific">Monodelphis domestica</name>
    <name type="common">Gray short-tailed opossum</name>
    <dbReference type="NCBI Taxonomy" id="13616"/>
    <lineage>
        <taxon>Eukaryota</taxon>
        <taxon>Metazoa</taxon>
        <taxon>Chordata</taxon>
        <taxon>Craniata</taxon>
        <taxon>Vertebrata</taxon>
        <taxon>Euteleostomi</taxon>
        <taxon>Mammalia</taxon>
        <taxon>Metatheria</taxon>
        <taxon>Didelphimorphia</taxon>
        <taxon>Didelphidae</taxon>
        <taxon>Monodelphis</taxon>
    </lineage>
</organism>
<feature type="compositionally biased region" description="Low complexity" evidence="2">
    <location>
        <begin position="81"/>
        <end position="101"/>
    </location>
</feature>
<sequence>MKILQLFSNPTLVGSFALRHFHPGVGPNGTRWIPVQGKSLTFHRGTWQLYRCLGWKQQCGMLRLFSSSLPKLNSNDGTQKSIKSSSPELSESCSLSQLETNGNEEENFGTLSDKYSSRKVFRKTTANFHNLRFQEYEDEEDKILQKPWKGRHNTPHWYFFQCKKLIKEDKLAEALDLFERQMLKEERLQPIECNYTVLIGGCGRAGYLKKAFQLYNDMKKRDLEPTEATYTALFNACAQSPWKDSALQSALKLQQQLRDKNIQLNLKSYHALLKATALCADTRMCFEVFKEIVLKGHAVTEETFNFLLMGCITDKKTGFRYALQVWRQMLKMGIKPNAHSYNLMLCAARDCDLGDPRVASDLLLRPEEEPALLQLTAGKQHRRKQTQEQKATSVKLHVDSLERQLFQGISREAWDPLDLQKARETNEVQPKLEDEPGCPLPNLLDLTVSHLNVISLGTVTTPADRLALMGEMEGFLSKMKEDHLVPNIKTLTMLAEIVRPNSASESSLLAILDEHKVEADITFFNTLVKKKSKLGDLQGAKELLPILARRGIVPNMQTFCNLAIGCLKKAYGIQLLADMKKCGIVPNTHVYSTLINTAVKRLNYAYLIVILQDMKKNKVPVNEVIIQQLEFAATYPPTFDRYKEKNAYLEKIDGFRAYYKQWLKVMPAEETPHPWQKYKIKPKTDEVSEEETEAAKGQQEQSL</sequence>
<feature type="repeat" description="PPR" evidence="1">
    <location>
        <begin position="300"/>
        <end position="336"/>
    </location>
</feature>
<feature type="repeat" description="PPR" evidence="1">
    <location>
        <begin position="191"/>
        <end position="225"/>
    </location>
</feature>
<dbReference type="Pfam" id="PF13041">
    <property type="entry name" value="PPR_2"/>
    <property type="match status" value="1"/>
</dbReference>
<keyword evidence="4" id="KW-1185">Reference proteome</keyword>
<dbReference type="PANTHER" id="PTHR24014:SF6">
    <property type="entry name" value="PENTATRICOPEPTIDE REPEAT-CONTAINING PROTEIN 1, MITOCHONDRIAL"/>
    <property type="match status" value="1"/>
</dbReference>
<protein>
    <submittedName>
        <fullName evidence="3">Pentatricopeptide repeat domain 1</fullName>
    </submittedName>
</protein>
<gene>
    <name evidence="3" type="primary">PTCD1</name>
</gene>
<reference evidence="3" key="2">
    <citation type="submission" date="2025-08" db="UniProtKB">
        <authorList>
            <consortium name="Ensembl"/>
        </authorList>
    </citation>
    <scope>IDENTIFICATION</scope>
</reference>
<dbReference type="GeneTree" id="ENSGT00940000153974"/>
<dbReference type="GO" id="GO:0042780">
    <property type="term" value="P:tRNA 3'-end processing"/>
    <property type="evidence" value="ECO:0000318"/>
    <property type="project" value="GO_Central"/>
</dbReference>
<feature type="region of interest" description="Disordered" evidence="2">
    <location>
        <begin position="675"/>
        <end position="703"/>
    </location>
</feature>
<dbReference type="OMA" id="EHPENTG"/>
<evidence type="ECO:0000256" key="2">
    <source>
        <dbReference type="SAM" id="MobiDB-lite"/>
    </source>
</evidence>
<feature type="repeat" description="PPR" evidence="1">
    <location>
        <begin position="520"/>
        <end position="554"/>
    </location>
</feature>
<accession>A0A5F8HJ80</accession>
<dbReference type="Ensembl" id="ENSMODT00000066325.1">
    <property type="protein sequence ID" value="ENSMODP00000059138.1"/>
    <property type="gene ID" value="ENSMODG00000001350.4"/>
</dbReference>
<feature type="region of interest" description="Disordered" evidence="2">
    <location>
        <begin position="75"/>
        <end position="109"/>
    </location>
</feature>
<dbReference type="PROSITE" id="PS51375">
    <property type="entry name" value="PPR"/>
    <property type="match status" value="3"/>
</dbReference>
<evidence type="ECO:0000313" key="4">
    <source>
        <dbReference type="Proteomes" id="UP000002280"/>
    </source>
</evidence>
<dbReference type="GO" id="GO:0005759">
    <property type="term" value="C:mitochondrial matrix"/>
    <property type="evidence" value="ECO:0000318"/>
    <property type="project" value="GO_Central"/>
</dbReference>
<dbReference type="Bgee" id="ENSMODG00000001350">
    <property type="expression patterns" value="Expressed in forelimb bud and 19 other cell types or tissues"/>
</dbReference>
<dbReference type="InParanoid" id="A0A5F8HJ80"/>
<evidence type="ECO:0000256" key="1">
    <source>
        <dbReference type="PROSITE-ProRule" id="PRU00708"/>
    </source>
</evidence>
<proteinExistence type="predicted"/>
<dbReference type="FunFam" id="1.25.40.10:FF:000638">
    <property type="entry name" value="Pentatricopeptide repeat domain 1"/>
    <property type="match status" value="1"/>
</dbReference>
<dbReference type="Gene3D" id="1.25.40.10">
    <property type="entry name" value="Tetratricopeptide repeat domain"/>
    <property type="match status" value="3"/>
</dbReference>
<dbReference type="PANTHER" id="PTHR24014">
    <property type="entry name" value="2-OXOGLUTARATE AND IRON-DEPENDENT OXYGENASE DOMAIN-CONTAINING PROTEIN 2"/>
    <property type="match status" value="1"/>
</dbReference>